<feature type="compositionally biased region" description="Basic residues" evidence="1">
    <location>
        <begin position="212"/>
        <end position="225"/>
    </location>
</feature>
<proteinExistence type="predicted"/>
<evidence type="ECO:0000313" key="5">
    <source>
        <dbReference type="Proteomes" id="UP001220961"/>
    </source>
</evidence>
<feature type="region of interest" description="Disordered" evidence="1">
    <location>
        <begin position="909"/>
        <end position="953"/>
    </location>
</feature>
<feature type="compositionally biased region" description="Low complexity" evidence="1">
    <location>
        <begin position="171"/>
        <end position="187"/>
    </location>
</feature>
<feature type="compositionally biased region" description="Low complexity" evidence="1">
    <location>
        <begin position="294"/>
        <end position="304"/>
    </location>
</feature>
<dbReference type="PANTHER" id="PTHR47185">
    <property type="entry name" value="PX DOMAIN-CONTAINING PROTEIN YPR097W"/>
    <property type="match status" value="1"/>
</dbReference>
<feature type="domain" description="PX" evidence="2">
    <location>
        <begin position="1067"/>
        <end position="1394"/>
    </location>
</feature>
<feature type="compositionally biased region" description="Pro residues" evidence="1">
    <location>
        <begin position="283"/>
        <end position="293"/>
    </location>
</feature>
<dbReference type="InterPro" id="IPR047168">
    <property type="entry name" value="LEC1-like"/>
</dbReference>
<feature type="compositionally biased region" description="Polar residues" evidence="1">
    <location>
        <begin position="381"/>
        <end position="392"/>
    </location>
</feature>
<dbReference type="GO" id="GO:0035091">
    <property type="term" value="F:phosphatidylinositol binding"/>
    <property type="evidence" value="ECO:0007669"/>
    <property type="project" value="TreeGrafter"/>
</dbReference>
<dbReference type="Pfam" id="PF12825">
    <property type="entry name" value="DUF3818"/>
    <property type="match status" value="1"/>
</dbReference>
<feature type="compositionally biased region" description="Polar residues" evidence="1">
    <location>
        <begin position="305"/>
        <end position="325"/>
    </location>
</feature>
<accession>A0AAF0EAA9</accession>
<feature type="region of interest" description="Disordered" evidence="1">
    <location>
        <begin position="1469"/>
        <end position="1488"/>
    </location>
</feature>
<feature type="domain" description="PX-associated" evidence="3">
    <location>
        <begin position="618"/>
        <end position="760"/>
    </location>
</feature>
<reference evidence="4" key="1">
    <citation type="submission" date="2023-03" db="EMBL/GenBank/DDBJ databases">
        <title>Mating type loci evolution in Malassezia.</title>
        <authorList>
            <person name="Coelho M.A."/>
        </authorList>
    </citation>
    <scope>NUCLEOTIDE SEQUENCE</scope>
    <source>
        <strain evidence="4">CBS 10434</strain>
    </source>
</reference>
<feature type="compositionally biased region" description="Acidic residues" evidence="1">
    <location>
        <begin position="62"/>
        <end position="92"/>
    </location>
</feature>
<dbReference type="Proteomes" id="UP001220961">
    <property type="component" value="Chromosome 6"/>
</dbReference>
<feature type="compositionally biased region" description="Polar residues" evidence="1">
    <location>
        <begin position="481"/>
        <end position="502"/>
    </location>
</feature>
<feature type="compositionally biased region" description="Basic and acidic residues" evidence="1">
    <location>
        <begin position="352"/>
        <end position="368"/>
    </location>
</feature>
<feature type="compositionally biased region" description="Basic and acidic residues" evidence="1">
    <location>
        <begin position="556"/>
        <end position="565"/>
    </location>
</feature>
<feature type="compositionally biased region" description="Basic and acidic residues" evidence="1">
    <location>
        <begin position="249"/>
        <end position="271"/>
    </location>
</feature>
<evidence type="ECO:0000313" key="4">
    <source>
        <dbReference type="EMBL" id="WFD20735.1"/>
    </source>
</evidence>
<organism evidence="4 5">
    <name type="scientific">Malassezia caprae</name>
    <dbReference type="NCBI Taxonomy" id="1381934"/>
    <lineage>
        <taxon>Eukaryota</taxon>
        <taxon>Fungi</taxon>
        <taxon>Dikarya</taxon>
        <taxon>Basidiomycota</taxon>
        <taxon>Ustilaginomycotina</taxon>
        <taxon>Malasseziomycetes</taxon>
        <taxon>Malasseziales</taxon>
        <taxon>Malasseziaceae</taxon>
        <taxon>Malassezia</taxon>
    </lineage>
</organism>
<gene>
    <name evidence="4" type="ORF">MCAP1_002987</name>
</gene>
<feature type="compositionally biased region" description="Acidic residues" evidence="1">
    <location>
        <begin position="927"/>
        <end position="941"/>
    </location>
</feature>
<evidence type="ECO:0000256" key="1">
    <source>
        <dbReference type="SAM" id="MobiDB-lite"/>
    </source>
</evidence>
<evidence type="ECO:0008006" key="6">
    <source>
        <dbReference type="Google" id="ProtNLM"/>
    </source>
</evidence>
<evidence type="ECO:0000259" key="2">
    <source>
        <dbReference type="Pfam" id="PF12825"/>
    </source>
</evidence>
<dbReference type="InterPro" id="IPR024554">
    <property type="entry name" value="LEC1-like_C"/>
</dbReference>
<dbReference type="PANTHER" id="PTHR47185:SF1">
    <property type="entry name" value="PX DOMAIN-CONTAINING PROTEIN YPR097W"/>
    <property type="match status" value="1"/>
</dbReference>
<feature type="region of interest" description="Disordered" evidence="1">
    <location>
        <begin position="1"/>
        <end position="426"/>
    </location>
</feature>
<dbReference type="EMBL" id="CP119913">
    <property type="protein sequence ID" value="WFD20735.1"/>
    <property type="molecule type" value="Genomic_DNA"/>
</dbReference>
<name>A0AAF0EAA9_9BASI</name>
<dbReference type="Pfam" id="PF12828">
    <property type="entry name" value="PXB"/>
    <property type="match status" value="1"/>
</dbReference>
<feature type="compositionally biased region" description="Low complexity" evidence="1">
    <location>
        <begin position="541"/>
        <end position="553"/>
    </location>
</feature>
<feature type="region of interest" description="Disordered" evidence="1">
    <location>
        <begin position="439"/>
        <end position="605"/>
    </location>
</feature>
<evidence type="ECO:0000259" key="3">
    <source>
        <dbReference type="Pfam" id="PF12828"/>
    </source>
</evidence>
<dbReference type="InterPro" id="IPR024555">
    <property type="entry name" value="PX-associated"/>
</dbReference>
<protein>
    <recommendedName>
        <fullName evidence="6">DUF3818 domain-containing protein</fullName>
    </recommendedName>
</protein>
<feature type="compositionally biased region" description="Acidic residues" evidence="1">
    <location>
        <begin position="115"/>
        <end position="150"/>
    </location>
</feature>
<feature type="compositionally biased region" description="Low complexity" evidence="1">
    <location>
        <begin position="20"/>
        <end position="39"/>
    </location>
</feature>
<keyword evidence="5" id="KW-1185">Reference proteome</keyword>
<sequence>MRKAFQAMNLTRLRKGGPADEGQAEPPAPAAIPRAMPPADQRSLSIYSGYDDSLVSTGYDDTGYDDESTGYDDETGYEDETTGYEYDSEPYTEDNSMRRLGTGFHGQPDSLSFDEPYDDEPYDDEPYDDEPSMYDDELDEYASDYDEDAASDTTAHADHDDSRIVPPPVAAAPVAAAPVSTEPVTAPRVPPEPSQNNEPVEPLTEPSTARKGFFRRFSRFSRSKKGMQAEPAQDDPATKRASMLAAIAQRKDHAEGLRSDAEAVLRGDEPLSRGATPFVALPTAPPASPPASPPMARSPSPTSSLDTETNSVLSDPYAESQSFNGPSERATEPDVDAPLRVQPPSQASQTSEARHVAPSDADSLRRTELTVPAAPIVSDAASVSTRGTTAQSAAPMRLRGETSGRMPQLIDPFGEAPALGPAYEGLRPRSIEPSVFDGEATSVRPASPLMPRTGPLSGQRISDPSSLGRMERPGSHKVTPSAGTSSDMLSMHTASPQASPAPSTRERVPRARPLTNDVPPVPPLPPSISGSSSVRPPPVAVLPAGPARARAPPKVSDFRGLERKTPASRKRNPLRQERETPRYLLTPSNAPTETETDDERRESSAARATLKHSWLLRDLSPQQTHYLLRDMVSKELTWEWDRLFLLTSFDKPEDPAAKVVSDVDSRAGDFDDIGGMTDDEAVFRRDVYDPAPAPVDLPLMRFLLRHAFCTFPLFVPPERAVKQGRAPNKAAMARSYFFTAVMPLLREMQARSLSTTIERHGQGDGMPFMAQSVLSAVGQLLHKWATRYVTAVLRVGPGSPFYGAEPVHNVPLPWPNAKLLPPEAFVSYRRPTERLRLGGLEVDIVAVREHAHHSRDFLLRIRRPNRMDEFVVRNDRDWDEFRAKLAQELGPFVHVRPLPRLPGREQLAASLSSDPYVPDSASYDSETSYEDESSPYDESSYDSESTQKARPPEGVTAADILQPLYGQRPRPMPRFEVDRRLLRSWLRDTLAIRSIGESSEVRAFLGIGSFHDRELDTDELLNIAERRRVDGRRIEEREKDAEMAGEHVLSIRRIAQRIWADCVDGDGFLKMYDAIKATPEFVDLPTSYQTMVSWGHLQAARFLYGIFVQGDQSRANLARVRDLVDVVPWRKLANALRLPAIQAVREWQKQFLRNRFLQSLFQILYDDDPMVMDENLRGLQQQIGSDTMIRKLRMYVESPEDMKRLVRQHADHADIPLVAAIVRGSDSPKLTRAEVERVMAATREYNEFLQTHPNAVRRRQNNSTGYQLILNLQRVLRIYSLHRDVTQIRGMLQDPAILDALTVFFEPLLDALVRLHRVDGVREDLLDLHAFLLRLIDLLESLRARVQDPARSINTIAVFLDRAAPAWYNFVHRWAQVDPVVFSTFAWLRHLAMTIGMGSEDLAKAWEPSVPAARGANNPLSEGQQREVQALLEAARRKRGRQMEIASRWAAGDTEADFSIQVLGDGTGRMRRDPFLPKEPAPAPKTPALTGLLRSFREALSSVLAR</sequence>